<dbReference type="EMBL" id="RBDY01000003">
    <property type="protein sequence ID" value="RKN26079.1"/>
    <property type="molecule type" value="Genomic_DNA"/>
</dbReference>
<reference evidence="5 6" key="1">
    <citation type="submission" date="2018-09" db="EMBL/GenBank/DDBJ databases">
        <title>Streptomyces sp. nov. DS1-2, an endophytic actinomycete isolated from roots of Dendrobium scabrilingue.</title>
        <authorList>
            <person name="Kuncharoen N."/>
            <person name="Kudo T."/>
            <person name="Ohkuma M."/>
            <person name="Yuki M."/>
            <person name="Tanasupawat S."/>
        </authorList>
    </citation>
    <scope>NUCLEOTIDE SEQUENCE [LARGE SCALE GENOMIC DNA]</scope>
    <source>
        <strain evidence="3 6">AZ1-7</strain>
        <strain evidence="4 5">DS1-2</strain>
    </source>
</reference>
<dbReference type="Proteomes" id="UP000268652">
    <property type="component" value="Unassembled WGS sequence"/>
</dbReference>
<organism evidence="3 6">
    <name type="scientific">Streptomyces radicis</name>
    <dbReference type="NCBI Taxonomy" id="1750517"/>
    <lineage>
        <taxon>Bacteria</taxon>
        <taxon>Bacillati</taxon>
        <taxon>Actinomycetota</taxon>
        <taxon>Actinomycetes</taxon>
        <taxon>Kitasatosporales</taxon>
        <taxon>Streptomycetaceae</taxon>
        <taxon>Streptomyces</taxon>
    </lineage>
</organism>
<evidence type="ECO:0000313" key="5">
    <source>
        <dbReference type="Proteomes" id="UP000268652"/>
    </source>
</evidence>
<accession>A0A3A9X1A9</accession>
<feature type="transmembrane region" description="Helical" evidence="2">
    <location>
        <begin position="432"/>
        <end position="453"/>
    </location>
</feature>
<sequence>MAAALLTAATPGSAAGAPAPIAPAPVLPAYAPAHAPGSAPAQTADPHEALFGEGDPQNDAVWRQSFALLGQDAAGYTPAAEAVDWLLAQQCEDGSFLSFRPDPEAPCDDVTAADSNATSAAAQALAALGGHDEAVGRAVRWLAGVQNEDGGWSYNPGAASDANSTALAIGAFTAAGEDPAETRRDGSSPFDALASWQLGCDAANEDERGAFAWQPDQESGELFASDLATADAVLASYGAGLLVDPADEGAGAPTPLDCGGEGEGETEGGDAGDGPTEETPGEATEGATEEAEPEPSPERASASAGAAHLADALSSGNQHLVSTPPGGEEQPDYMATARTVLALAAGGHEEEWRGAFNWLADNHHSWTGWSDSPTAVGTLMLVARVADVDVRDFGGNDLLSTLDALGPAPEEGPGVATDAAGEDDDSGSGGGALLWMLGVGLAIGVAIGVWLSFRRRRAQGTPRP</sequence>
<evidence type="ECO:0008006" key="7">
    <source>
        <dbReference type="Google" id="ProtNLM"/>
    </source>
</evidence>
<feature type="compositionally biased region" description="Acidic residues" evidence="1">
    <location>
        <begin position="260"/>
        <end position="280"/>
    </location>
</feature>
<evidence type="ECO:0000256" key="2">
    <source>
        <dbReference type="SAM" id="Phobius"/>
    </source>
</evidence>
<dbReference type="AlphaFoldDB" id="A0A3A9X1A9"/>
<feature type="compositionally biased region" description="Low complexity" evidence="1">
    <location>
        <begin position="298"/>
        <end position="307"/>
    </location>
</feature>
<dbReference type="Gene3D" id="1.50.10.20">
    <property type="match status" value="1"/>
</dbReference>
<keyword evidence="2" id="KW-1133">Transmembrane helix</keyword>
<dbReference type="EMBL" id="RBDX01000002">
    <property type="protein sequence ID" value="RKN12247.1"/>
    <property type="molecule type" value="Genomic_DNA"/>
</dbReference>
<evidence type="ECO:0000313" key="4">
    <source>
        <dbReference type="EMBL" id="RKN26079.1"/>
    </source>
</evidence>
<feature type="region of interest" description="Disordered" evidence="1">
    <location>
        <begin position="405"/>
        <end position="425"/>
    </location>
</feature>
<evidence type="ECO:0000313" key="3">
    <source>
        <dbReference type="EMBL" id="RKN12247.1"/>
    </source>
</evidence>
<dbReference type="SUPFAM" id="SSF48239">
    <property type="entry name" value="Terpenoid cyclases/Protein prenyltransferases"/>
    <property type="match status" value="1"/>
</dbReference>
<comment type="caution">
    <text evidence="3">The sequence shown here is derived from an EMBL/GenBank/DDBJ whole genome shotgun (WGS) entry which is preliminary data.</text>
</comment>
<dbReference type="Proteomes" id="UP000275024">
    <property type="component" value="Unassembled WGS sequence"/>
</dbReference>
<name>A0A3A9X1A9_9ACTN</name>
<keyword evidence="2" id="KW-0472">Membrane</keyword>
<dbReference type="OrthoDB" id="3852853at2"/>
<dbReference type="InterPro" id="IPR008930">
    <property type="entry name" value="Terpenoid_cyclase/PrenylTrfase"/>
</dbReference>
<evidence type="ECO:0000256" key="1">
    <source>
        <dbReference type="SAM" id="MobiDB-lite"/>
    </source>
</evidence>
<gene>
    <name evidence="4" type="ORF">D7318_06340</name>
    <name evidence="3" type="ORF">D7319_04140</name>
</gene>
<feature type="region of interest" description="Disordered" evidence="1">
    <location>
        <begin position="246"/>
        <end position="331"/>
    </location>
</feature>
<protein>
    <recommendedName>
        <fullName evidence="7">Squalene cyclase C-terminal domain-containing protein</fullName>
    </recommendedName>
</protein>
<proteinExistence type="predicted"/>
<keyword evidence="5" id="KW-1185">Reference proteome</keyword>
<dbReference type="CDD" id="cd00688">
    <property type="entry name" value="ISOPREN_C2_like"/>
    <property type="match status" value="1"/>
</dbReference>
<feature type="region of interest" description="Disordered" evidence="1">
    <location>
        <begin position="33"/>
        <end position="56"/>
    </location>
</feature>
<evidence type="ECO:0000313" key="6">
    <source>
        <dbReference type="Proteomes" id="UP000275024"/>
    </source>
</evidence>
<keyword evidence="2" id="KW-0812">Transmembrane</keyword>